<proteinExistence type="predicted"/>
<evidence type="ECO:0000313" key="2">
    <source>
        <dbReference type="Proteomes" id="UP000033636"/>
    </source>
</evidence>
<dbReference type="Proteomes" id="UP000033636">
    <property type="component" value="Unassembled WGS sequence"/>
</dbReference>
<reference evidence="1" key="1">
    <citation type="submission" date="2024-07" db="EMBL/GenBank/DDBJ databases">
        <title>Metagenome and Metagenome-Assembled Genomes of Archaea from a hot spring from the geothermal field of Los Azufres, Mexico.</title>
        <authorList>
            <person name="Marin-Paredes R."/>
            <person name="Martinez-Romero E."/>
            <person name="Servin-Garciduenas L.E."/>
        </authorList>
    </citation>
    <scope>NUCLEOTIDE SEQUENCE</scope>
</reference>
<name>A0ACC6V065_9CREN</name>
<protein>
    <submittedName>
        <fullName evidence="1">Uncharacterized protein</fullName>
    </submittedName>
</protein>
<sequence>MERAEALILLVLAAVAWEPAPAEEVYSALRRAAEVAKRRLGVSVDWAAVASQYAYEEGGLVRLRDRLRLAEEVKRRLPLLYDIRQVVDEALGH</sequence>
<accession>A0ACC6V065</accession>
<gene>
    <name evidence="1" type="ORF">TU35_002005</name>
</gene>
<dbReference type="EMBL" id="JZWT02000004">
    <property type="protein sequence ID" value="MFB6490015.1"/>
    <property type="molecule type" value="Genomic_DNA"/>
</dbReference>
<comment type="caution">
    <text evidence="1">The sequence shown here is derived from an EMBL/GenBank/DDBJ whole genome shotgun (WGS) entry which is preliminary data.</text>
</comment>
<evidence type="ECO:0000313" key="1">
    <source>
        <dbReference type="EMBL" id="MFB6490015.1"/>
    </source>
</evidence>
<organism evidence="1 2">
    <name type="scientific">Thermoproteus sp. AZ2</name>
    <dbReference type="NCBI Taxonomy" id="1609232"/>
    <lineage>
        <taxon>Archaea</taxon>
        <taxon>Thermoproteota</taxon>
        <taxon>Thermoprotei</taxon>
        <taxon>Thermoproteales</taxon>
        <taxon>Thermoproteaceae</taxon>
        <taxon>Thermoproteus</taxon>
    </lineage>
</organism>